<dbReference type="RefSeq" id="YP_009402637.1">
    <property type="nucleotide sequence ID" value="NC_035350.1"/>
</dbReference>
<dbReference type="PANTHER" id="PTHR39638:SF2">
    <property type="entry name" value="YCF35"/>
    <property type="match status" value="1"/>
</dbReference>
<dbReference type="PANTHER" id="PTHR39638">
    <property type="entry name" value="YCF35"/>
    <property type="match status" value="1"/>
</dbReference>
<protein>
    <recommendedName>
        <fullName evidence="3">Uncharacterized protein ycf35</fullName>
    </recommendedName>
</protein>
<evidence type="ECO:0000256" key="3">
    <source>
        <dbReference type="ARBA" id="ARBA00021585"/>
    </source>
</evidence>
<comment type="similarity">
    <text evidence="2">Belongs to the ycf35 family.</text>
</comment>
<dbReference type="EMBL" id="KY083067">
    <property type="protein sequence ID" value="ARX95995.1"/>
    <property type="molecule type" value="Genomic_DNA"/>
</dbReference>
<accession>A0A1Z1XAW2</accession>
<organism evidence="5">
    <name type="scientific">Compsopogon caeruleus</name>
    <dbReference type="NCBI Taxonomy" id="31354"/>
    <lineage>
        <taxon>Eukaryota</taxon>
        <taxon>Rhodophyta</taxon>
        <taxon>Compsopogonophyceae</taxon>
        <taxon>Compsopogonales</taxon>
        <taxon>Compsopogonaceae</taxon>
        <taxon>Compsopogon</taxon>
    </lineage>
</organism>
<reference evidence="5" key="1">
    <citation type="submission" date="2016-11" db="EMBL/GenBank/DDBJ databases">
        <title>Chloroplast genome of compsopogon caeruleus.</title>
        <authorList>
            <person name="Nan F."/>
        </authorList>
    </citation>
    <scope>NUCLEOTIDE SEQUENCE</scope>
</reference>
<evidence type="ECO:0000256" key="4">
    <source>
        <dbReference type="ARBA" id="ARBA00022640"/>
    </source>
</evidence>
<evidence type="ECO:0000313" key="5">
    <source>
        <dbReference type="EMBL" id="ARX95995.1"/>
    </source>
</evidence>
<proteinExistence type="inferred from homology"/>
<comment type="subcellular location">
    <subcellularLocation>
        <location evidence="1">Plastid</location>
    </subcellularLocation>
</comment>
<dbReference type="AlphaFoldDB" id="A0A1Z1XAW2"/>
<keyword evidence="4 5" id="KW-0934">Plastid</keyword>
<evidence type="ECO:0000256" key="1">
    <source>
        <dbReference type="ARBA" id="ARBA00004474"/>
    </source>
</evidence>
<dbReference type="GO" id="GO:0009536">
    <property type="term" value="C:plastid"/>
    <property type="evidence" value="ECO:0007669"/>
    <property type="project" value="UniProtKB-SubCell"/>
</dbReference>
<evidence type="ECO:0000256" key="2">
    <source>
        <dbReference type="ARBA" id="ARBA00009068"/>
    </source>
</evidence>
<dbReference type="InterPro" id="IPR009666">
    <property type="entry name" value="Uncharacterised_Ycf35"/>
</dbReference>
<gene>
    <name evidence="5" type="primary">ycf35</name>
</gene>
<dbReference type="Pfam" id="PF06868">
    <property type="entry name" value="DUF1257"/>
    <property type="match status" value="1"/>
</dbReference>
<name>A0A1Z1XAW2_9RHOD</name>
<geneLocation type="chloroplast" evidence="5"/>
<dbReference type="GeneID" id="33366667"/>
<sequence>MSHFSKIRTTIRDIEMLKLALNDLGLSWTTNHFLYNNYSGEFYNADLVIQQQNNSNIGFLWNGKEYELIADHQLWKQRWSIECFIEKLAQSYAYNSILFESINQGFTKLEDKSLSNGIISLKFQRWLN</sequence>
<keyword evidence="5" id="KW-0150">Chloroplast</keyword>